<reference evidence="2 3" key="1">
    <citation type="submission" date="2016-03" db="EMBL/GenBank/DDBJ databases">
        <title>Whole genome sequencing of Grifola frondosa 9006-11.</title>
        <authorList>
            <person name="Min B."/>
            <person name="Park H."/>
            <person name="Kim J.-G."/>
            <person name="Cho H."/>
            <person name="Oh Y.-L."/>
            <person name="Kong W.-S."/>
            <person name="Choi I.-G."/>
        </authorList>
    </citation>
    <scope>NUCLEOTIDE SEQUENCE [LARGE SCALE GENOMIC DNA]</scope>
    <source>
        <strain evidence="2 3">9006-11</strain>
    </source>
</reference>
<keyword evidence="3" id="KW-1185">Reference proteome</keyword>
<protein>
    <submittedName>
        <fullName evidence="2">Uncharacterized protein</fullName>
    </submittedName>
</protein>
<evidence type="ECO:0000256" key="1">
    <source>
        <dbReference type="SAM" id="SignalP"/>
    </source>
</evidence>
<gene>
    <name evidence="2" type="ORF">A0H81_02819</name>
</gene>
<name>A0A1C7MMC8_GRIFR</name>
<evidence type="ECO:0000313" key="2">
    <source>
        <dbReference type="EMBL" id="OBZ77817.1"/>
    </source>
</evidence>
<keyword evidence="1" id="KW-0732">Signal</keyword>
<dbReference type="OrthoDB" id="3266386at2759"/>
<dbReference type="AlphaFoldDB" id="A0A1C7MMC8"/>
<evidence type="ECO:0000313" key="3">
    <source>
        <dbReference type="Proteomes" id="UP000092993"/>
    </source>
</evidence>
<feature type="signal peptide" evidence="1">
    <location>
        <begin position="1"/>
        <end position="19"/>
    </location>
</feature>
<comment type="caution">
    <text evidence="2">The sequence shown here is derived from an EMBL/GenBank/DDBJ whole genome shotgun (WGS) entry which is preliminary data.</text>
</comment>
<sequence>MSALSLNLIFHWSSTTAAATNNTVAWPTLNLFTFGSTLHLIQLLSPHELLDTIHLLEVYLSHLEDLDTKAILPLGTDARASEYDEDDDEQKEELLEEKMMDPEFQMLIDELAKLDLNEASVNIHSMFAQTQKDHQADSSVSNDDEDPIEITVENIKFKVDDIHIAEEFREQLRAAQYEKNIFLAISNASEQIYMDVHDALMHYYPSCEIYSHDKIKRVIQDLSGIDSMVIVTHVFSIQDSLQRLI</sequence>
<organism evidence="2 3">
    <name type="scientific">Grifola frondosa</name>
    <name type="common">Maitake</name>
    <name type="synonym">Polyporus frondosus</name>
    <dbReference type="NCBI Taxonomy" id="5627"/>
    <lineage>
        <taxon>Eukaryota</taxon>
        <taxon>Fungi</taxon>
        <taxon>Dikarya</taxon>
        <taxon>Basidiomycota</taxon>
        <taxon>Agaricomycotina</taxon>
        <taxon>Agaricomycetes</taxon>
        <taxon>Polyporales</taxon>
        <taxon>Grifolaceae</taxon>
        <taxon>Grifola</taxon>
    </lineage>
</organism>
<dbReference type="EMBL" id="LUGG01000002">
    <property type="protein sequence ID" value="OBZ77817.1"/>
    <property type="molecule type" value="Genomic_DNA"/>
</dbReference>
<dbReference type="Proteomes" id="UP000092993">
    <property type="component" value="Unassembled WGS sequence"/>
</dbReference>
<accession>A0A1C7MMC8</accession>
<feature type="chain" id="PRO_5008889220" evidence="1">
    <location>
        <begin position="20"/>
        <end position="245"/>
    </location>
</feature>
<proteinExistence type="predicted"/>